<protein>
    <submittedName>
        <fullName evidence="2">DUF397 domain-containing protein</fullName>
    </submittedName>
</protein>
<comment type="caution">
    <text evidence="2">The sequence shown here is derived from an EMBL/GenBank/DDBJ whole genome shotgun (WGS) entry which is preliminary data.</text>
</comment>
<reference evidence="3" key="1">
    <citation type="journal article" date="2019" name="Int. J. Syst. Evol. Microbiol.">
        <title>The Global Catalogue of Microorganisms (GCM) 10K type strain sequencing project: providing services to taxonomists for standard genome sequencing and annotation.</title>
        <authorList>
            <consortium name="The Broad Institute Genomics Platform"/>
            <consortium name="The Broad Institute Genome Sequencing Center for Infectious Disease"/>
            <person name="Wu L."/>
            <person name="Ma J."/>
        </authorList>
    </citation>
    <scope>NUCLEOTIDE SEQUENCE [LARGE SCALE GENOMIC DNA]</scope>
    <source>
        <strain evidence="3">CGMCC 4.7382</strain>
    </source>
</reference>
<gene>
    <name evidence="2" type="ORF">ACFQRF_14480</name>
</gene>
<evidence type="ECO:0000313" key="3">
    <source>
        <dbReference type="Proteomes" id="UP001596540"/>
    </source>
</evidence>
<dbReference type="EMBL" id="JBHTBH010000006">
    <property type="protein sequence ID" value="MFC7328949.1"/>
    <property type="molecule type" value="Genomic_DNA"/>
</dbReference>
<organism evidence="2 3">
    <name type="scientific">Marinactinospora rubrisoli</name>
    <dbReference type="NCBI Taxonomy" id="2715399"/>
    <lineage>
        <taxon>Bacteria</taxon>
        <taxon>Bacillati</taxon>
        <taxon>Actinomycetota</taxon>
        <taxon>Actinomycetes</taxon>
        <taxon>Streptosporangiales</taxon>
        <taxon>Nocardiopsidaceae</taxon>
        <taxon>Marinactinospora</taxon>
    </lineage>
</organism>
<feature type="domain" description="DUF397" evidence="1">
    <location>
        <begin position="6"/>
        <end position="58"/>
    </location>
</feature>
<dbReference type="InterPro" id="IPR007278">
    <property type="entry name" value="DUF397"/>
</dbReference>
<dbReference type="Proteomes" id="UP001596540">
    <property type="component" value="Unassembled WGS sequence"/>
</dbReference>
<keyword evidence="3" id="KW-1185">Reference proteome</keyword>
<dbReference type="RefSeq" id="WP_379871600.1">
    <property type="nucleotide sequence ID" value="NZ_JBHTBH010000006.1"/>
</dbReference>
<proteinExistence type="predicted"/>
<accession>A0ABW2KG48</accession>
<name>A0ABW2KG48_9ACTN</name>
<sequence length="62" mass="7113">MSLTSEWHKSSYSGNPRQACVEVRETPTGAYVRDTQNRHQGHLAFPLPEWSAFLRGVKLDRL</sequence>
<dbReference type="Pfam" id="PF04149">
    <property type="entry name" value="DUF397"/>
    <property type="match status" value="1"/>
</dbReference>
<evidence type="ECO:0000259" key="1">
    <source>
        <dbReference type="Pfam" id="PF04149"/>
    </source>
</evidence>
<evidence type="ECO:0000313" key="2">
    <source>
        <dbReference type="EMBL" id="MFC7328949.1"/>
    </source>
</evidence>